<evidence type="ECO:0000259" key="7">
    <source>
        <dbReference type="Pfam" id="PF02525"/>
    </source>
</evidence>
<evidence type="ECO:0000313" key="8">
    <source>
        <dbReference type="EMBL" id="BCD96416.1"/>
    </source>
</evidence>
<dbReference type="InterPro" id="IPR050104">
    <property type="entry name" value="FMN-dep_NADH:Q_OxRdtase_AzoR1"/>
</dbReference>
<dbReference type="EC" id="1.6.5.-" evidence="6"/>
<name>A0AAN1WF29_9GAMM</name>
<dbReference type="KEGG" id="marq:MARGE09_P0616"/>
<evidence type="ECO:0000256" key="3">
    <source>
        <dbReference type="ARBA" id="ARBA00023002"/>
    </source>
</evidence>
<dbReference type="InterPro" id="IPR023048">
    <property type="entry name" value="NADH:quinone_OxRdtase_FMN_depd"/>
</dbReference>
<comment type="catalytic activity">
    <reaction evidence="5">
        <text>N,N-dimethyl-1,4-phenylenediamine + anthranilate + 2 NAD(+) = 2-(4-dimethylaminophenyl)diazenylbenzoate + 2 NADH + 2 H(+)</text>
        <dbReference type="Rhea" id="RHEA:55872"/>
        <dbReference type="ChEBI" id="CHEBI:15378"/>
        <dbReference type="ChEBI" id="CHEBI:15783"/>
        <dbReference type="ChEBI" id="CHEBI:16567"/>
        <dbReference type="ChEBI" id="CHEBI:57540"/>
        <dbReference type="ChEBI" id="CHEBI:57945"/>
        <dbReference type="ChEBI" id="CHEBI:71579"/>
        <dbReference type="EC" id="1.7.1.17"/>
    </reaction>
    <physiologicalReaction direction="right-to-left" evidence="5">
        <dbReference type="Rhea" id="RHEA:55874"/>
    </physiologicalReaction>
</comment>
<evidence type="ECO:0000256" key="1">
    <source>
        <dbReference type="ARBA" id="ARBA00022630"/>
    </source>
</evidence>
<dbReference type="PANTHER" id="PTHR43741:SF2">
    <property type="entry name" value="FMN-DEPENDENT NADH:QUINONE OXIDOREDUCTASE"/>
    <property type="match status" value="1"/>
</dbReference>
<evidence type="ECO:0000256" key="4">
    <source>
        <dbReference type="ARBA" id="ARBA00023027"/>
    </source>
</evidence>
<gene>
    <name evidence="6" type="primary">azoR</name>
    <name evidence="8" type="ORF">MARGE09_P0616</name>
</gene>
<sequence length="215" mass="22942">MFASTQQRAEGEAMTTRILQINASLFGEQGQSSQLNAYLVERLSAHGHSVVTKRDLAAQPLPHLSGDTLAAIGTSPDARTSEQANSAALADAVIDELKAADVLVLAAPMYNFNVPSTVKAWMDYVARAGVTFQYTADGPQGLLSGKTAYITATRGGIHRGKPSDTQTDFVTTFLNFIGITDIHWVYAEGINMGDHKETALASAKATIDQLVSVKE</sequence>
<keyword evidence="3 6" id="KW-0560">Oxidoreductase</keyword>
<dbReference type="GO" id="GO:0009055">
    <property type="term" value="F:electron transfer activity"/>
    <property type="evidence" value="ECO:0007669"/>
    <property type="project" value="UniProtKB-UniRule"/>
</dbReference>
<feature type="binding site" evidence="6">
    <location>
        <position position="24"/>
    </location>
    <ligand>
        <name>FMN</name>
        <dbReference type="ChEBI" id="CHEBI:58210"/>
    </ligand>
</feature>
<dbReference type="Gene3D" id="3.40.50.360">
    <property type="match status" value="1"/>
</dbReference>
<dbReference type="PANTHER" id="PTHR43741">
    <property type="entry name" value="FMN-DEPENDENT NADH-AZOREDUCTASE 1"/>
    <property type="match status" value="1"/>
</dbReference>
<dbReference type="AlphaFoldDB" id="A0AAN1WF29"/>
<dbReference type="EC" id="1.7.1.17" evidence="6"/>
<dbReference type="GO" id="GO:0016655">
    <property type="term" value="F:oxidoreductase activity, acting on NAD(P)H, quinone or similar compound as acceptor"/>
    <property type="evidence" value="ECO:0007669"/>
    <property type="project" value="InterPro"/>
</dbReference>
<comment type="cofactor">
    <cofactor evidence="6">
        <name>FMN</name>
        <dbReference type="ChEBI" id="CHEBI:58210"/>
    </cofactor>
    <text evidence="6">Binds 1 FMN per subunit.</text>
</comment>
<evidence type="ECO:0000313" key="9">
    <source>
        <dbReference type="Proteomes" id="UP001320119"/>
    </source>
</evidence>
<reference evidence="8 9" key="1">
    <citation type="journal article" date="2022" name="IScience">
        <title>An ultrasensitive nanofiber-based assay for enzymatic hydrolysis and deep-sea microbial degradation of cellulose.</title>
        <authorList>
            <person name="Tsudome M."/>
            <person name="Tachioka M."/>
            <person name="Miyazaki M."/>
            <person name="Uchimura K."/>
            <person name="Tsuda M."/>
            <person name="Takaki Y."/>
            <person name="Deguchi S."/>
        </authorList>
    </citation>
    <scope>NUCLEOTIDE SEQUENCE [LARGE SCALE GENOMIC DNA]</scope>
    <source>
        <strain evidence="8 9">GE09</strain>
    </source>
</reference>
<comment type="catalytic activity">
    <reaction evidence="6">
        <text>2 a quinone + NADH + H(+) = 2 a 1,4-benzosemiquinone + NAD(+)</text>
        <dbReference type="Rhea" id="RHEA:65952"/>
        <dbReference type="ChEBI" id="CHEBI:15378"/>
        <dbReference type="ChEBI" id="CHEBI:57540"/>
        <dbReference type="ChEBI" id="CHEBI:57945"/>
        <dbReference type="ChEBI" id="CHEBI:132124"/>
        <dbReference type="ChEBI" id="CHEBI:134225"/>
    </reaction>
</comment>
<dbReference type="Proteomes" id="UP001320119">
    <property type="component" value="Chromosome"/>
</dbReference>
<comment type="similarity">
    <text evidence="6">Belongs to the azoreductase type 1 family.</text>
</comment>
<feature type="binding site" evidence="6">
    <location>
        <begin position="109"/>
        <end position="112"/>
    </location>
    <ligand>
        <name>FMN</name>
        <dbReference type="ChEBI" id="CHEBI:58210"/>
    </ligand>
</feature>
<comment type="caution">
    <text evidence="6">Lacks conserved residue(s) required for the propagation of feature annotation.</text>
</comment>
<comment type="function">
    <text evidence="6">Quinone reductase that provides resistance to thiol-specific stress caused by electrophilic quinones.</text>
</comment>
<dbReference type="EMBL" id="AP023086">
    <property type="protein sequence ID" value="BCD96416.1"/>
    <property type="molecule type" value="Genomic_DNA"/>
</dbReference>
<keyword evidence="4 6" id="KW-0520">NAD</keyword>
<evidence type="ECO:0000256" key="5">
    <source>
        <dbReference type="ARBA" id="ARBA00048542"/>
    </source>
</evidence>
<dbReference type="Pfam" id="PF02525">
    <property type="entry name" value="Flavodoxin_2"/>
    <property type="match status" value="1"/>
</dbReference>
<keyword evidence="2 6" id="KW-0288">FMN</keyword>
<proteinExistence type="inferred from homology"/>
<comment type="subunit">
    <text evidence="6">Homodimer.</text>
</comment>
<accession>A0AAN1WF29</accession>
<evidence type="ECO:0000256" key="2">
    <source>
        <dbReference type="ARBA" id="ARBA00022643"/>
    </source>
</evidence>
<keyword evidence="1 6" id="KW-0285">Flavoprotein</keyword>
<dbReference type="GO" id="GO:0010181">
    <property type="term" value="F:FMN binding"/>
    <property type="evidence" value="ECO:0007669"/>
    <property type="project" value="UniProtKB-UniRule"/>
</dbReference>
<dbReference type="SUPFAM" id="SSF52218">
    <property type="entry name" value="Flavoproteins"/>
    <property type="match status" value="1"/>
</dbReference>
<dbReference type="HAMAP" id="MF_01216">
    <property type="entry name" value="Azoreductase_type1"/>
    <property type="match status" value="1"/>
</dbReference>
<keyword evidence="9" id="KW-1185">Reference proteome</keyword>
<organism evidence="8 9">
    <name type="scientific">Marinagarivorans cellulosilyticus</name>
    <dbReference type="NCBI Taxonomy" id="2721545"/>
    <lineage>
        <taxon>Bacteria</taxon>
        <taxon>Pseudomonadati</taxon>
        <taxon>Pseudomonadota</taxon>
        <taxon>Gammaproteobacteria</taxon>
        <taxon>Cellvibrionales</taxon>
        <taxon>Cellvibrionaceae</taxon>
        <taxon>Marinagarivorans</taxon>
    </lineage>
</organism>
<dbReference type="InterPro" id="IPR003680">
    <property type="entry name" value="Flavodoxin_fold"/>
</dbReference>
<comment type="function">
    <text evidence="6">Also exhibits azoreductase activity. Catalyzes the reductive cleavage of the azo bond in aromatic azo compounds to the corresponding amines.</text>
</comment>
<protein>
    <recommendedName>
        <fullName evidence="6">FMN dependent NADH:quinone oxidoreductase</fullName>
        <ecNumber evidence="6">1.6.5.-</ecNumber>
    </recommendedName>
    <alternativeName>
        <fullName evidence="6">Azo-dye reductase</fullName>
    </alternativeName>
    <alternativeName>
        <fullName evidence="6">FMN-dependent NADH-azo compound oxidoreductase</fullName>
    </alternativeName>
    <alternativeName>
        <fullName evidence="6">FMN-dependent NADH-azoreductase</fullName>
        <ecNumber evidence="6">1.7.1.17</ecNumber>
    </alternativeName>
</protein>
<feature type="binding site" evidence="6">
    <location>
        <begin position="153"/>
        <end position="156"/>
    </location>
    <ligand>
        <name>FMN</name>
        <dbReference type="ChEBI" id="CHEBI:58210"/>
    </ligand>
</feature>
<evidence type="ECO:0000256" key="6">
    <source>
        <dbReference type="HAMAP-Rule" id="MF_01216"/>
    </source>
</evidence>
<feature type="domain" description="Flavodoxin-like fold" evidence="7">
    <location>
        <begin position="17"/>
        <end position="209"/>
    </location>
</feature>
<dbReference type="InterPro" id="IPR029039">
    <property type="entry name" value="Flavoprotein-like_sf"/>
</dbReference>
<dbReference type="GO" id="GO:0016652">
    <property type="term" value="F:oxidoreductase activity, acting on NAD(P)H as acceptor"/>
    <property type="evidence" value="ECO:0007669"/>
    <property type="project" value="UniProtKB-UniRule"/>
</dbReference>